<dbReference type="EMBL" id="JANRMS010000080">
    <property type="protein sequence ID" value="KAJ3547404.1"/>
    <property type="molecule type" value="Genomic_DNA"/>
</dbReference>
<reference evidence="1" key="1">
    <citation type="submission" date="2022-08" db="EMBL/GenBank/DDBJ databases">
        <title>Genome Sequence of Fusarium decemcellulare.</title>
        <authorList>
            <person name="Buettner E."/>
        </authorList>
    </citation>
    <scope>NUCLEOTIDE SEQUENCE</scope>
    <source>
        <strain evidence="1">Babe19</strain>
    </source>
</reference>
<organism evidence="1 2">
    <name type="scientific">Fusarium decemcellulare</name>
    <dbReference type="NCBI Taxonomy" id="57161"/>
    <lineage>
        <taxon>Eukaryota</taxon>
        <taxon>Fungi</taxon>
        <taxon>Dikarya</taxon>
        <taxon>Ascomycota</taxon>
        <taxon>Pezizomycotina</taxon>
        <taxon>Sordariomycetes</taxon>
        <taxon>Hypocreomycetidae</taxon>
        <taxon>Hypocreales</taxon>
        <taxon>Nectriaceae</taxon>
        <taxon>Fusarium</taxon>
        <taxon>Fusarium decemcellulare species complex</taxon>
    </lineage>
</organism>
<evidence type="ECO:0000313" key="1">
    <source>
        <dbReference type="EMBL" id="KAJ3547404.1"/>
    </source>
</evidence>
<accession>A0ACC1SVV0</accession>
<gene>
    <name evidence="1" type="ORF">NM208_g1533</name>
</gene>
<dbReference type="Proteomes" id="UP001148629">
    <property type="component" value="Unassembled WGS sequence"/>
</dbReference>
<comment type="caution">
    <text evidence="1">The sequence shown here is derived from an EMBL/GenBank/DDBJ whole genome shotgun (WGS) entry which is preliminary data.</text>
</comment>
<protein>
    <submittedName>
        <fullName evidence="1">Uncharacterized protein</fullName>
    </submittedName>
</protein>
<keyword evidence="2" id="KW-1185">Reference proteome</keyword>
<evidence type="ECO:0000313" key="2">
    <source>
        <dbReference type="Proteomes" id="UP001148629"/>
    </source>
</evidence>
<sequence length="317" mass="35587">MVIIAVAGGTGGIGRAIAEAIHRKPGYEVKIFSRTIGIDVIAVNYHNVESLTRTLEVYDVDTVVSTLFVTTDGTPQVNLVRAAELSKKTRRFIPSIWGIPYSEDQVNERNMQIGRSKLEAVEALQLTNLEYTLFYVGYFLDFWGYPRVPSYQRQNIIVVDIKHSTAAIPGTGDTPVTFTHTFDVAEFVAASLDLPEWDRESYVVGDTVTWNEFLRIAEKVKGKRFQVAHDTLDKLLAGTITELPSHPSLYSQMPKEQIQALFATFGVWFEQGLFHLKPTKTLNMVFPEIVARTVEDILTEGWKSGEECKLVSSCRCT</sequence>
<name>A0ACC1SVV0_9HYPO</name>
<proteinExistence type="predicted"/>